<dbReference type="EMBL" id="CYKH01000838">
    <property type="protein sequence ID" value="CUG48917.1"/>
    <property type="molecule type" value="Genomic_DNA"/>
</dbReference>
<dbReference type="Proteomes" id="UP000051952">
    <property type="component" value="Unassembled WGS sequence"/>
</dbReference>
<sequence length="1323" mass="142431">MVESDVISRMCHGSFSRAGAQEVIRARTDGIELCRFDAGYQCLVVVSRLPLFATVQSIITVPYPSISGGTSAFADALAVSSDSGTVTLLRYVVPVAPVLGVNSHTKDADGEWEVMDRVILGRSGVRVSSAGFYLAIDTRSRALLVAAPMKQKLVIPLREGEGDDRGSIKFQSGLDASRPCVMYDCCAVDVAADQNTQFAILESELASDTTEASPAGPPEKFLSFYEFSASLNTVTRVLSVKVASSAHALIAVPGDSGPGGVLVCTDTELVWESVASRNSASQQSIAPPPIKVEIPRRSDLSFQSQDPMIVAHAITRLPKRFFLLMQNELGDLFRVEVNAASVQQHFSMKRTGAAGEPPLVVRYFDTIPPATSMILLKKGYLFCASEIASHGFYQVIRDGTTSKTAIKRVRMPTVAAAPQKAQGGSKATLAAPSRYVTLFHRHFDELTKLPELRNLLLLQSLPNSNESVAIHAALDPQQRLRFVRLGGRSGQHSQLQTVRFGLSTSHIRSIELPLNPEVVIPLLEPSSLLPNPGMEDEGAGAACHNRILLSSAKGSYVVHLGNEITADNNCGIITSVQTIAAATIAEGHGYIQIHAAGIAIVRPDSPVMWAHPQMKPITAADCSNTQIVAGFDNGGLMAFDLGFTGQQFSVSSTQPTFSNVKFVSLPRKAPFHFCAVATAASKVFVLEMKTLREVDTISSPVEIASILLTTLDSSNRLFLFVGLIDGRLIRAEIDPVTGKRIQTSAYQCGTTPARLSRGDSTSYCIAASSEVWRCHMLDGAFRISPIIVNQATVSPNSIFAAAHRKGLRFGLLLSATGRTISFSSVNLDERSASLYSVSTCSIGTVGGRKLVAHPTRPNILAVACTEYRGYNPNDVQNVYAENKELPPAVVMSERSPNRLSKHVSCVHLFDSAQNVASPPLYLNEGDSALAMHIGSFPEFGKEPVLVLGCTSHYDHGHGMQAPSWGETCLRTYRFALPSLSGPDGVLGTHATAMPKLELVHATILTHGDLPSAVHVCSQGGFVLVGFGPKQGLHLFGWGLKHLLWKRKLLETFSSRIVTIDTIQDTTTGAMLTAAGYPPIQASNSATTLILCGLQDQSVMIARHVRCGGAQALLAVAIDPFPRMVAAACFIDDRTVAVSDKFGSLVVLRIPPTTRLDLPEAMDGMSDEELVAATTFRREQPLHIVNSFHVGQTITSLQAVVRPKVAGITNGPTTVLVYATSQGKIGALVPFPTEEDAALGAYLDPILAEYFRSPVERPLLPHRSRMTPKRNVIDGDCVQLISQSKQIFLSTEAKTVEKSGVLCCCDARPRFSLRMMKSERVVTQ</sequence>
<dbReference type="InterPro" id="IPR050358">
    <property type="entry name" value="RSE1/DDB1/CFT1"/>
</dbReference>
<feature type="domain" description="RSE1/DDB1/CPSF1 first beta-propeller" evidence="4">
    <location>
        <begin position="7"/>
        <end position="399"/>
    </location>
</feature>
<keyword evidence="2" id="KW-0539">Nucleus</keyword>
<dbReference type="Gene3D" id="2.130.10.10">
    <property type="entry name" value="YVTN repeat-like/Quinoprotein amine dehydrogenase"/>
    <property type="match status" value="2"/>
</dbReference>
<dbReference type="OMA" id="ADPMENG"/>
<dbReference type="PANTHER" id="PTHR10644">
    <property type="entry name" value="DNA REPAIR/RNA PROCESSING CPSF FAMILY"/>
    <property type="match status" value="1"/>
</dbReference>
<evidence type="ECO:0000256" key="2">
    <source>
        <dbReference type="ARBA" id="ARBA00023242"/>
    </source>
</evidence>
<keyword evidence="7" id="KW-1185">Reference proteome</keyword>
<dbReference type="InterPro" id="IPR004871">
    <property type="entry name" value="RSE1/DDB1/CPSF1_C"/>
</dbReference>
<protein>
    <recommendedName>
        <fullName evidence="8">Cleavage/polyadenylation specificity factor A subunit N-terminal domain-containing protein</fullName>
    </recommendedName>
</protein>
<dbReference type="Pfam" id="PF03178">
    <property type="entry name" value="CPSF_A"/>
    <property type="match status" value="1"/>
</dbReference>
<evidence type="ECO:0000313" key="6">
    <source>
        <dbReference type="EMBL" id="CUG48917.1"/>
    </source>
</evidence>
<dbReference type="Pfam" id="PF10433">
    <property type="entry name" value="Beta-prop_RSE1_1st"/>
    <property type="match status" value="1"/>
</dbReference>
<evidence type="ECO:0000259" key="5">
    <source>
        <dbReference type="Pfam" id="PF23726"/>
    </source>
</evidence>
<evidence type="ECO:0000313" key="7">
    <source>
        <dbReference type="Proteomes" id="UP000051952"/>
    </source>
</evidence>
<name>A0A0S4J1H7_BODSA</name>
<dbReference type="GO" id="GO:0005634">
    <property type="term" value="C:nucleus"/>
    <property type="evidence" value="ECO:0007669"/>
    <property type="project" value="UniProtKB-SubCell"/>
</dbReference>
<dbReference type="OrthoDB" id="436637at2759"/>
<feature type="domain" description="RSE1/DDB1/CPSF1 second beta-propeller" evidence="5">
    <location>
        <begin position="541"/>
        <end position="790"/>
    </location>
</feature>
<gene>
    <name evidence="6" type="ORF">BSAL_80130</name>
</gene>
<evidence type="ECO:0000259" key="3">
    <source>
        <dbReference type="Pfam" id="PF03178"/>
    </source>
</evidence>
<reference evidence="7" key="1">
    <citation type="submission" date="2015-09" db="EMBL/GenBank/DDBJ databases">
        <authorList>
            <consortium name="Pathogen Informatics"/>
        </authorList>
    </citation>
    <scope>NUCLEOTIDE SEQUENCE [LARGE SCALE GENOMIC DNA]</scope>
    <source>
        <strain evidence="7">Lake Konstanz</strain>
    </source>
</reference>
<dbReference type="Pfam" id="PF23726">
    <property type="entry name" value="Beta-prop_RSE1_2nd"/>
    <property type="match status" value="1"/>
</dbReference>
<dbReference type="GO" id="GO:0003676">
    <property type="term" value="F:nucleic acid binding"/>
    <property type="evidence" value="ECO:0007669"/>
    <property type="project" value="InterPro"/>
</dbReference>
<feature type="domain" description="RSE1/DDB1/CPSF1 C-terminal" evidence="3">
    <location>
        <begin position="904"/>
        <end position="1278"/>
    </location>
</feature>
<evidence type="ECO:0000259" key="4">
    <source>
        <dbReference type="Pfam" id="PF10433"/>
    </source>
</evidence>
<evidence type="ECO:0000256" key="1">
    <source>
        <dbReference type="ARBA" id="ARBA00004123"/>
    </source>
</evidence>
<dbReference type="VEuPathDB" id="TriTrypDB:BSAL_80130"/>
<organism evidence="6 7">
    <name type="scientific">Bodo saltans</name>
    <name type="common">Flagellated protozoan</name>
    <dbReference type="NCBI Taxonomy" id="75058"/>
    <lineage>
        <taxon>Eukaryota</taxon>
        <taxon>Discoba</taxon>
        <taxon>Euglenozoa</taxon>
        <taxon>Kinetoplastea</taxon>
        <taxon>Metakinetoplastina</taxon>
        <taxon>Eubodonida</taxon>
        <taxon>Bodonidae</taxon>
        <taxon>Bodo</taxon>
    </lineage>
</organism>
<evidence type="ECO:0008006" key="8">
    <source>
        <dbReference type="Google" id="ProtNLM"/>
    </source>
</evidence>
<dbReference type="InterPro" id="IPR058543">
    <property type="entry name" value="Beta-prop_RSE1/DDB1/CPSF1_2nd"/>
</dbReference>
<comment type="subcellular location">
    <subcellularLocation>
        <location evidence="1">Nucleus</location>
    </subcellularLocation>
</comment>
<dbReference type="InterPro" id="IPR015943">
    <property type="entry name" value="WD40/YVTN_repeat-like_dom_sf"/>
</dbReference>
<accession>A0A0S4J1H7</accession>
<dbReference type="InterPro" id="IPR018846">
    <property type="entry name" value="Beta-prop_RSE1/DDB1/CPSF1_1st"/>
</dbReference>
<proteinExistence type="predicted"/>